<dbReference type="PANTHER" id="PTHR30204:SF93">
    <property type="entry name" value="HTH MERR-TYPE DOMAIN-CONTAINING PROTEIN"/>
    <property type="match status" value="1"/>
</dbReference>
<dbReference type="Gene3D" id="1.25.10.10">
    <property type="entry name" value="Leucine-rich Repeat Variant"/>
    <property type="match status" value="1"/>
</dbReference>
<dbReference type="PROSITE" id="PS50937">
    <property type="entry name" value="HTH_MERR_2"/>
    <property type="match status" value="1"/>
</dbReference>
<dbReference type="InterPro" id="IPR016024">
    <property type="entry name" value="ARM-type_fold"/>
</dbReference>
<gene>
    <name evidence="3" type="ORF">C6V83_11870</name>
</gene>
<accession>A0A2S0KGQ4</accession>
<keyword evidence="4" id="KW-1185">Reference proteome</keyword>
<dbReference type="PROSITE" id="PS00552">
    <property type="entry name" value="HTH_MERR_1"/>
    <property type="match status" value="1"/>
</dbReference>
<dbReference type="PANTHER" id="PTHR30204">
    <property type="entry name" value="REDOX-CYCLING DRUG-SENSING TRANSCRIPTIONAL ACTIVATOR SOXR"/>
    <property type="match status" value="1"/>
</dbReference>
<dbReference type="InterPro" id="IPR011989">
    <property type="entry name" value="ARM-like"/>
</dbReference>
<sequence>MLIGDVARQSGISARMLRHYDRIGLVVPSQRTPSGYREYSGADLERLVQVESLRTLGLSLAEIGEALEEPSFSPSGLLTDLVERTRQRIADEERLLSRLLDAQASGPADWSQLLRLVPLIRGITSDRPDSRQRSALAMNDDDAAHLARHLAGALLDEAEPNAAGTLAWALRRAGDRGLDELSAALDSDDAAVRARAVAALARMDSPRATAILRAALAHADLGVAQRAALATAPRGIADAEPILVAMITAGEHDVDAAEALGALARATAAADRIAGSIVGLLDTQNDAQARLRLTQALAELRCPAATAALERLCDDDDPNVARSATYLVRLLGE</sequence>
<dbReference type="OrthoDB" id="9808480at2"/>
<dbReference type="InterPro" id="IPR000551">
    <property type="entry name" value="MerR-type_HTH_dom"/>
</dbReference>
<evidence type="ECO:0000256" key="1">
    <source>
        <dbReference type="ARBA" id="ARBA00023125"/>
    </source>
</evidence>
<dbReference type="Pfam" id="PF13646">
    <property type="entry name" value="HEAT_2"/>
    <property type="match status" value="1"/>
</dbReference>
<reference evidence="3 4" key="1">
    <citation type="submission" date="2018-03" db="EMBL/GenBank/DDBJ databases">
        <title>Characteristics and genome of n-alkane degrading marine bacteria Gordonia iterans isolated from crude oil contaminated in Tae-an, South Korea.</title>
        <authorList>
            <person name="Lee S.-S."/>
            <person name="Kim H."/>
        </authorList>
    </citation>
    <scope>NUCLEOTIDE SEQUENCE [LARGE SCALE GENOMIC DNA]</scope>
    <source>
        <strain evidence="3 4">Co17</strain>
    </source>
</reference>
<protein>
    <submittedName>
        <fullName evidence="3">MerR family transcriptional regulator</fullName>
    </submittedName>
</protein>
<dbReference type="GO" id="GO:0003677">
    <property type="term" value="F:DNA binding"/>
    <property type="evidence" value="ECO:0007669"/>
    <property type="project" value="UniProtKB-KW"/>
</dbReference>
<dbReference type="EMBL" id="CP027433">
    <property type="protein sequence ID" value="AVM00854.1"/>
    <property type="molecule type" value="Genomic_DNA"/>
</dbReference>
<evidence type="ECO:0000313" key="4">
    <source>
        <dbReference type="Proteomes" id="UP000239814"/>
    </source>
</evidence>
<name>A0A2S0KGQ4_9ACTN</name>
<evidence type="ECO:0000313" key="3">
    <source>
        <dbReference type="EMBL" id="AVM00854.1"/>
    </source>
</evidence>
<dbReference type="InterPro" id="IPR004155">
    <property type="entry name" value="PBS_lyase_HEAT"/>
</dbReference>
<dbReference type="SUPFAM" id="SSF46955">
    <property type="entry name" value="Putative DNA-binding domain"/>
    <property type="match status" value="1"/>
</dbReference>
<dbReference type="InterPro" id="IPR009061">
    <property type="entry name" value="DNA-bd_dom_put_sf"/>
</dbReference>
<dbReference type="AlphaFoldDB" id="A0A2S0KGQ4"/>
<evidence type="ECO:0000259" key="2">
    <source>
        <dbReference type="PROSITE" id="PS50937"/>
    </source>
</evidence>
<dbReference type="InterPro" id="IPR047057">
    <property type="entry name" value="MerR_fam"/>
</dbReference>
<dbReference type="KEGG" id="git:C6V83_11870"/>
<dbReference type="SMART" id="SM00422">
    <property type="entry name" value="HTH_MERR"/>
    <property type="match status" value="1"/>
</dbReference>
<proteinExistence type="predicted"/>
<keyword evidence="1" id="KW-0238">DNA-binding</keyword>
<dbReference type="Proteomes" id="UP000239814">
    <property type="component" value="Chromosome"/>
</dbReference>
<dbReference type="GO" id="GO:0003700">
    <property type="term" value="F:DNA-binding transcription factor activity"/>
    <property type="evidence" value="ECO:0007669"/>
    <property type="project" value="InterPro"/>
</dbReference>
<dbReference type="RefSeq" id="WP_105942567.1">
    <property type="nucleotide sequence ID" value="NZ_CP027433.1"/>
</dbReference>
<organism evidence="3 4">
    <name type="scientific">Gordonia iterans</name>
    <dbReference type="NCBI Taxonomy" id="1004901"/>
    <lineage>
        <taxon>Bacteria</taxon>
        <taxon>Bacillati</taxon>
        <taxon>Actinomycetota</taxon>
        <taxon>Actinomycetes</taxon>
        <taxon>Mycobacteriales</taxon>
        <taxon>Gordoniaceae</taxon>
        <taxon>Gordonia</taxon>
    </lineage>
</organism>
<feature type="domain" description="HTH merR-type" evidence="2">
    <location>
        <begin position="1"/>
        <end position="69"/>
    </location>
</feature>
<dbReference type="PRINTS" id="PR00040">
    <property type="entry name" value="HTHMERR"/>
</dbReference>
<dbReference type="SMART" id="SM00567">
    <property type="entry name" value="EZ_HEAT"/>
    <property type="match status" value="3"/>
</dbReference>
<dbReference type="SUPFAM" id="SSF48371">
    <property type="entry name" value="ARM repeat"/>
    <property type="match status" value="1"/>
</dbReference>
<dbReference type="Pfam" id="PF13411">
    <property type="entry name" value="MerR_1"/>
    <property type="match status" value="1"/>
</dbReference>
<dbReference type="Gene3D" id="1.10.1660.10">
    <property type="match status" value="1"/>
</dbReference>